<sequence>MIRKYLAVALCFTTVLNSISFSMDNPTETHPHLTLRYTNGEVILSVPFEEKHANAFYQQYISSVAQQNGMPFSQRVAESAAEGFKKGFSQYYEDTQQFFKLITKGELFNLSSETIQAGLRAYLETTIDSYLYPDPRAREKKQLDPATLGKIFSQIREKTYWVLLLSGFFNNKKVVYVKERGVQETHYDITTNQSAFFLEAIIPSFVPMRGLIISLAKNNYVNNFFLRRIDELFAHMVIEFYSKISNKNRHEIQQQLNDAALKKEPSLTGTSTIRKTYKPATELPTEDALLNPESPLTGTSKIEQPPKPTKELPNLTKQEQSLSAIWNYLEPYMAHYIRAGIIALFDHLPTTVIDKIGGTGMYHISKFASEYSTVPILAASYGAYYAGDALTSIPYLDGLVVGGTTLWALNGVFKAALPASGQKTAQTIKKSISELYSEFLLHKSHQWIPLSQAEHLLFNLPECPSDDHRAFFRKDYEDQASLYETSIFTAVLADLQSIIESLPLISQLTSFAVSNPSSIKLLDKGIGQTDTKHHDTVAQVKYYRIAATLYKNHQQEEAYQTKTAKIKKVYDYLTHSKAQPTSLSGEEQAFYDEIKAHPSFDFRAKELERLSQSYTWKSAQDKEDHLMPALKKQNKLSKTFALAAFTIVDAIDTAAKNLQDYVENPDNSLKELQLALPFNEFMATIEAINDKKPVQTFLNKNKIGRI</sequence>
<dbReference type="STRING" id="91604.ID47_02115"/>
<keyword evidence="2" id="KW-0732">Signal</keyword>
<feature type="region of interest" description="Disordered" evidence="1">
    <location>
        <begin position="288"/>
        <end position="314"/>
    </location>
</feature>
<dbReference type="KEGG" id="paca:ID47_02115"/>
<reference evidence="3 4" key="1">
    <citation type="submission" date="2014-07" db="EMBL/GenBank/DDBJ databases">
        <title>Comparative genomic insights into amoeba endosymbionts belonging to the families of Holosporaceae and Candidatus Midichloriaceae within Rickettsiales.</title>
        <authorList>
            <person name="Wang Z."/>
            <person name="Wu M."/>
        </authorList>
    </citation>
    <scope>NUCLEOTIDE SEQUENCE [LARGE SCALE GENOMIC DNA]</scope>
    <source>
        <strain evidence="3">PRA3</strain>
    </source>
</reference>
<evidence type="ECO:0000256" key="1">
    <source>
        <dbReference type="SAM" id="MobiDB-lite"/>
    </source>
</evidence>
<evidence type="ECO:0008006" key="5">
    <source>
        <dbReference type="Google" id="ProtNLM"/>
    </source>
</evidence>
<gene>
    <name evidence="3" type="ORF">ID47_02115</name>
</gene>
<evidence type="ECO:0000313" key="3">
    <source>
        <dbReference type="EMBL" id="AIK95787.1"/>
    </source>
</evidence>
<keyword evidence="4" id="KW-1185">Reference proteome</keyword>
<protein>
    <recommendedName>
        <fullName evidence="5">J domain-containing protein</fullName>
    </recommendedName>
</protein>
<dbReference type="EMBL" id="CP008941">
    <property type="protein sequence ID" value="AIK95787.1"/>
    <property type="molecule type" value="Genomic_DNA"/>
</dbReference>
<name>A0A077ARF9_9PROT</name>
<dbReference type="AlphaFoldDB" id="A0A077ARF9"/>
<evidence type="ECO:0000313" key="4">
    <source>
        <dbReference type="Proteomes" id="UP000028926"/>
    </source>
</evidence>
<proteinExistence type="predicted"/>
<evidence type="ECO:0000256" key="2">
    <source>
        <dbReference type="SAM" id="SignalP"/>
    </source>
</evidence>
<accession>A0A077ARF9</accession>
<dbReference type="Proteomes" id="UP000028926">
    <property type="component" value="Chromosome"/>
</dbReference>
<feature type="signal peptide" evidence="2">
    <location>
        <begin position="1"/>
        <end position="22"/>
    </location>
</feature>
<organism evidence="3 4">
    <name type="scientific">Candidatus Odyssella acanthamoebae</name>
    <dbReference type="NCBI Taxonomy" id="91604"/>
    <lineage>
        <taxon>Bacteria</taxon>
        <taxon>Pseudomonadati</taxon>
        <taxon>Pseudomonadota</taxon>
        <taxon>Alphaproteobacteria</taxon>
        <taxon>Holosporales</taxon>
        <taxon>Candidatus Paracaedibacteraceae</taxon>
        <taxon>Candidatus Odyssella</taxon>
    </lineage>
</organism>
<feature type="chain" id="PRO_5001717014" description="J domain-containing protein" evidence="2">
    <location>
        <begin position="23"/>
        <end position="706"/>
    </location>
</feature>
<dbReference type="HOGENOM" id="CLU_390667_0_0_5"/>